<reference evidence="2" key="1">
    <citation type="submission" date="2021-01" db="EMBL/GenBank/DDBJ databases">
        <authorList>
            <person name="Weegman M.K."/>
            <person name="Spring A.S."/>
            <person name="Bonilla J.A."/>
            <person name="Klyczek K."/>
            <person name="Garlena R.A."/>
            <person name="Russell D.A."/>
            <person name="Pope W.H."/>
            <person name="Jacobs-Sera D."/>
            <person name="Hatfull G.F."/>
        </authorList>
    </citation>
    <scope>NUCLEOTIDE SEQUENCE</scope>
</reference>
<evidence type="ECO:0000313" key="3">
    <source>
        <dbReference type="Proteomes" id="UP000654052"/>
    </source>
</evidence>
<organism evidence="2 3">
    <name type="scientific">Microbacterium phage Shocker</name>
    <dbReference type="NCBI Taxonomy" id="2805839"/>
    <lineage>
        <taxon>Viruses</taxon>
        <taxon>Duplodnaviria</taxon>
        <taxon>Heunggongvirae</taxon>
        <taxon>Uroviricota</taxon>
        <taxon>Caudoviricetes</taxon>
        <taxon>Shockervirus</taxon>
        <taxon>Shockervirus shocker</taxon>
    </lineage>
</organism>
<accession>A0A890USJ9</accession>
<evidence type="ECO:0000313" key="2">
    <source>
        <dbReference type="EMBL" id="QRI45110.1"/>
    </source>
</evidence>
<feature type="transmembrane region" description="Helical" evidence="1">
    <location>
        <begin position="6"/>
        <end position="29"/>
    </location>
</feature>
<gene>
    <name evidence="2" type="primary">56</name>
    <name evidence="2" type="ORF">SEA_SHOCKER_56</name>
</gene>
<proteinExistence type="predicted"/>
<name>A0A890USJ9_9CAUD</name>
<keyword evidence="1" id="KW-0472">Membrane</keyword>
<dbReference type="Proteomes" id="UP000654052">
    <property type="component" value="Segment"/>
</dbReference>
<evidence type="ECO:0000256" key="1">
    <source>
        <dbReference type="SAM" id="Phobius"/>
    </source>
</evidence>
<sequence length="39" mass="4708">MESHMRYFMYCLTVFTIIFGAASIFYGTARRSYRKRFGK</sequence>
<dbReference type="RefSeq" id="YP_010755466.1">
    <property type="nucleotide sequence ID" value="NC_073470.1"/>
</dbReference>
<keyword evidence="3" id="KW-1185">Reference proteome</keyword>
<protein>
    <submittedName>
        <fullName evidence="2">Membrane protein</fullName>
    </submittedName>
</protein>
<keyword evidence="1" id="KW-1133">Transmembrane helix</keyword>
<keyword evidence="1" id="KW-0812">Transmembrane</keyword>
<dbReference type="GeneID" id="80020120"/>
<dbReference type="KEGG" id="vg:80020120"/>
<dbReference type="EMBL" id="MW507126">
    <property type="protein sequence ID" value="QRI45110.1"/>
    <property type="molecule type" value="Genomic_DNA"/>
</dbReference>